<dbReference type="Gene3D" id="3.90.180.10">
    <property type="entry name" value="Medium-chain alcohol dehydrogenases, catalytic domain"/>
    <property type="match status" value="1"/>
</dbReference>
<dbReference type="SUPFAM" id="SSF51735">
    <property type="entry name" value="NAD(P)-binding Rossmann-fold domains"/>
    <property type="match status" value="1"/>
</dbReference>
<keyword evidence="2" id="KW-0560">Oxidoreductase</keyword>
<dbReference type="InterPro" id="IPR013149">
    <property type="entry name" value="ADH-like_C"/>
</dbReference>
<dbReference type="SUPFAM" id="SSF50129">
    <property type="entry name" value="GroES-like"/>
    <property type="match status" value="1"/>
</dbReference>
<evidence type="ECO:0000256" key="1">
    <source>
        <dbReference type="ARBA" id="ARBA00022857"/>
    </source>
</evidence>
<dbReference type="Pfam" id="PF08240">
    <property type="entry name" value="ADH_N"/>
    <property type="match status" value="1"/>
</dbReference>
<dbReference type="GO" id="GO:0070402">
    <property type="term" value="F:NADPH binding"/>
    <property type="evidence" value="ECO:0007669"/>
    <property type="project" value="TreeGrafter"/>
</dbReference>
<dbReference type="InterPro" id="IPR014189">
    <property type="entry name" value="Quinone_OxRdtase_PIG3"/>
</dbReference>
<dbReference type="PANTHER" id="PTHR48106">
    <property type="entry name" value="QUINONE OXIDOREDUCTASE PIG3-RELATED"/>
    <property type="match status" value="1"/>
</dbReference>
<keyword evidence="5" id="KW-1185">Reference proteome</keyword>
<dbReference type="InterPro" id="IPR011032">
    <property type="entry name" value="GroES-like_sf"/>
</dbReference>
<organism evidence="4 5">
    <name type="scientific">Pigmentiphaga kullae</name>
    <dbReference type="NCBI Taxonomy" id="151784"/>
    <lineage>
        <taxon>Bacteria</taxon>
        <taxon>Pseudomonadati</taxon>
        <taxon>Pseudomonadota</taxon>
        <taxon>Betaproteobacteria</taxon>
        <taxon>Burkholderiales</taxon>
        <taxon>Alcaligenaceae</taxon>
        <taxon>Pigmentiphaga</taxon>
    </lineage>
</organism>
<sequence length="324" mass="34094">MQQDAIIISRAGGPEVLVPARCDIPQPAADEVVVKVAWAGVNRHDCGQRSRGPNEHESDIPGLEVSGTVHAVGPLARGLEVGMQVCALVNGGGYAEYVATHWQQVLPVPAGLTLQQAACLPEAAFTTWYNFFSLAALQVGESVLIHGATSGVGVFAVQLLSALGHPVYATSGSAEKCALALSLGARRAFNYKTEPFAQLLQEAGTPVDVILDMSGGRHMEQNLAALAYGGRILHLSSGAAPVSLSLRAVMQKEARVTGAMMRPLPAAKKALVAQALKKVVWPLVGSRIQTRVHQTYPLAQASQAHRDMEQGDHSGKLLLQVGAA</sequence>
<evidence type="ECO:0000256" key="2">
    <source>
        <dbReference type="ARBA" id="ARBA00023002"/>
    </source>
</evidence>
<dbReference type="Proteomes" id="UP000292445">
    <property type="component" value="Unassembled WGS sequence"/>
</dbReference>
<dbReference type="Pfam" id="PF00107">
    <property type="entry name" value="ADH_zinc_N"/>
    <property type="match status" value="1"/>
</dbReference>
<evidence type="ECO:0000313" key="5">
    <source>
        <dbReference type="Proteomes" id="UP000292445"/>
    </source>
</evidence>
<keyword evidence="1" id="KW-0521">NADP</keyword>
<dbReference type="NCBIfam" id="TIGR02824">
    <property type="entry name" value="quinone_pig3"/>
    <property type="match status" value="1"/>
</dbReference>
<gene>
    <name evidence="4" type="ORF">EV675_1508</name>
</gene>
<name>A0A4Q7NKE7_9BURK</name>
<reference evidence="4 5" key="1">
    <citation type="submission" date="2019-02" db="EMBL/GenBank/DDBJ databases">
        <title>Genomic Encyclopedia of Type Strains, Phase IV (KMG-IV): sequencing the most valuable type-strain genomes for metagenomic binning, comparative biology and taxonomic classification.</title>
        <authorList>
            <person name="Goeker M."/>
        </authorList>
    </citation>
    <scope>NUCLEOTIDE SEQUENCE [LARGE SCALE GENOMIC DNA]</scope>
    <source>
        <strain evidence="4 5">K24</strain>
    </source>
</reference>
<dbReference type="GO" id="GO:0016651">
    <property type="term" value="F:oxidoreductase activity, acting on NAD(P)H"/>
    <property type="evidence" value="ECO:0007669"/>
    <property type="project" value="TreeGrafter"/>
</dbReference>
<evidence type="ECO:0000313" key="4">
    <source>
        <dbReference type="EMBL" id="RZS85483.1"/>
    </source>
</evidence>
<dbReference type="EMBL" id="SGXC01000001">
    <property type="protein sequence ID" value="RZS85483.1"/>
    <property type="molecule type" value="Genomic_DNA"/>
</dbReference>
<dbReference type="RefSeq" id="WP_130356694.1">
    <property type="nucleotide sequence ID" value="NZ_SGXC01000001.1"/>
</dbReference>
<feature type="domain" description="Enoyl reductase (ER)" evidence="3">
    <location>
        <begin position="12"/>
        <end position="319"/>
    </location>
</feature>
<dbReference type="Gene3D" id="3.40.50.720">
    <property type="entry name" value="NAD(P)-binding Rossmann-like Domain"/>
    <property type="match status" value="1"/>
</dbReference>
<dbReference type="CDD" id="cd05276">
    <property type="entry name" value="p53_inducible_oxidoreductase"/>
    <property type="match status" value="1"/>
</dbReference>
<dbReference type="SMART" id="SM00829">
    <property type="entry name" value="PKS_ER"/>
    <property type="match status" value="1"/>
</dbReference>
<proteinExistence type="predicted"/>
<dbReference type="InterPro" id="IPR020843">
    <property type="entry name" value="ER"/>
</dbReference>
<evidence type="ECO:0000259" key="3">
    <source>
        <dbReference type="SMART" id="SM00829"/>
    </source>
</evidence>
<dbReference type="AlphaFoldDB" id="A0A4Q7NKE7"/>
<comment type="caution">
    <text evidence="4">The sequence shown here is derived from an EMBL/GenBank/DDBJ whole genome shotgun (WGS) entry which is preliminary data.</text>
</comment>
<accession>A0A4Q7NKE7</accession>
<dbReference type="InterPro" id="IPR013154">
    <property type="entry name" value="ADH-like_N"/>
</dbReference>
<protein>
    <submittedName>
        <fullName evidence="4">Putative PIG3 family NAD(P)H quinone oxidoreductase</fullName>
    </submittedName>
</protein>
<dbReference type="PANTHER" id="PTHR48106:SF8">
    <property type="entry name" value="OS02G0805600 PROTEIN"/>
    <property type="match status" value="1"/>
</dbReference>
<dbReference type="InterPro" id="IPR036291">
    <property type="entry name" value="NAD(P)-bd_dom_sf"/>
</dbReference>
<dbReference type="OrthoDB" id="9778690at2"/>